<proteinExistence type="inferred from homology"/>
<dbReference type="InterPro" id="IPR014044">
    <property type="entry name" value="CAP_dom"/>
</dbReference>
<dbReference type="Gene3D" id="3.90.70.10">
    <property type="entry name" value="Cysteine proteinases"/>
    <property type="match status" value="1"/>
</dbReference>
<dbReference type="SUPFAM" id="SSF55797">
    <property type="entry name" value="PR-1-like"/>
    <property type="match status" value="3"/>
</dbReference>
<dbReference type="InterPro" id="IPR038765">
    <property type="entry name" value="Papain-like_cys_pep_sf"/>
</dbReference>
<evidence type="ECO:0000259" key="2">
    <source>
        <dbReference type="SMART" id="SM00198"/>
    </source>
</evidence>
<protein>
    <submittedName>
        <fullName evidence="4">SCP domain-containing protein</fullName>
    </submittedName>
</protein>
<name>A0A914QDP9_9BILA</name>
<dbReference type="AlphaFoldDB" id="A0A914QDP9"/>
<dbReference type="Proteomes" id="UP000887578">
    <property type="component" value="Unplaced"/>
</dbReference>
<dbReference type="CDD" id="cd05380">
    <property type="entry name" value="CAP_euk"/>
    <property type="match status" value="2"/>
</dbReference>
<dbReference type="InterPro" id="IPR013128">
    <property type="entry name" value="Peptidase_C1A"/>
</dbReference>
<evidence type="ECO:0000313" key="4">
    <source>
        <dbReference type="WBParaSite" id="PDA_v2.g25314.t1"/>
    </source>
</evidence>
<keyword evidence="3" id="KW-1185">Reference proteome</keyword>
<dbReference type="PANTHER" id="PTHR12411">
    <property type="entry name" value="CYSTEINE PROTEASE FAMILY C1-RELATED"/>
    <property type="match status" value="1"/>
</dbReference>
<accession>A0A914QDP9</accession>
<dbReference type="Pfam" id="PF00112">
    <property type="entry name" value="Peptidase_C1"/>
    <property type="match status" value="1"/>
</dbReference>
<dbReference type="Pfam" id="PF00188">
    <property type="entry name" value="CAP"/>
    <property type="match status" value="1"/>
</dbReference>
<dbReference type="InterPro" id="IPR035940">
    <property type="entry name" value="CAP_sf"/>
</dbReference>
<dbReference type="SUPFAM" id="SSF54001">
    <property type="entry name" value="Cysteine proteinases"/>
    <property type="match status" value="1"/>
</dbReference>
<reference evidence="4" key="1">
    <citation type="submission" date="2022-11" db="UniProtKB">
        <authorList>
            <consortium name="WormBaseParasite"/>
        </authorList>
    </citation>
    <scope>IDENTIFICATION</scope>
</reference>
<dbReference type="InterPro" id="IPR000668">
    <property type="entry name" value="Peptidase_C1A_C"/>
</dbReference>
<dbReference type="GO" id="GO:0008234">
    <property type="term" value="F:cysteine-type peptidase activity"/>
    <property type="evidence" value="ECO:0007669"/>
    <property type="project" value="InterPro"/>
</dbReference>
<evidence type="ECO:0000256" key="1">
    <source>
        <dbReference type="ARBA" id="ARBA00008455"/>
    </source>
</evidence>
<organism evidence="3 4">
    <name type="scientific">Panagrolaimus davidi</name>
    <dbReference type="NCBI Taxonomy" id="227884"/>
    <lineage>
        <taxon>Eukaryota</taxon>
        <taxon>Metazoa</taxon>
        <taxon>Ecdysozoa</taxon>
        <taxon>Nematoda</taxon>
        <taxon>Chromadorea</taxon>
        <taxon>Rhabditida</taxon>
        <taxon>Tylenchina</taxon>
        <taxon>Panagrolaimomorpha</taxon>
        <taxon>Panagrolaimoidea</taxon>
        <taxon>Panagrolaimidae</taxon>
        <taxon>Panagrolaimus</taxon>
    </lineage>
</organism>
<dbReference type="SMART" id="SM00198">
    <property type="entry name" value="SCP"/>
    <property type="match status" value="1"/>
</dbReference>
<evidence type="ECO:0000313" key="3">
    <source>
        <dbReference type="Proteomes" id="UP000887578"/>
    </source>
</evidence>
<feature type="domain" description="SCP" evidence="2">
    <location>
        <begin position="125"/>
        <end position="278"/>
    </location>
</feature>
<dbReference type="WBParaSite" id="PDA_v2.g25314.t1">
    <property type="protein sequence ID" value="PDA_v2.g25314.t1"/>
    <property type="gene ID" value="PDA_v2.g25314"/>
</dbReference>
<dbReference type="Gene3D" id="3.40.33.10">
    <property type="entry name" value="CAP"/>
    <property type="match status" value="3"/>
</dbReference>
<dbReference type="GO" id="GO:0006508">
    <property type="term" value="P:proteolysis"/>
    <property type="evidence" value="ECO:0007669"/>
    <property type="project" value="InterPro"/>
</dbReference>
<sequence length="723" mass="80463">MGPITFSFHVPKAFYYYSSGVLDIPNSECTSTNNAGTHAMLLVGYTKDYWIAKNSFGPNWGENGFVRFKRGVNWCNMTRSTHAVYLAPTSIRPSTNRPITPIPSTSDPSTLGCPNYDGITKLNSTWRSIILKAFNNQRSELANGKILSFNGTAFPKAKNMRKLVYNCSIEAALQEAAKSCSFNKIRDFKWFAAWGRNLYGGGITGPYLEDRINLFAKDRNVTAFVKEGTSSFVHSSQFYTAFADTSSFACWYVDSDTCYYNESIAIYCGVYPVPNVESPIYEAGNPCTQDSHCTTSGVNKCDVSLGLCYPASTITTTTTTTTKTTTTTTTTRAPIVQCLNGDGIKTLNQKWRNFATYVYNTKRATVAAGLQPMGNGTSFPPAKVMNQLTYNCTIEAEARQIANTCNFQNSRNWHLFVLAYTNFFELNEVDFYYMIKRNFEQRPSTTIAIQNGKTFVYNTDFPSAFGDATSIGCHYSYNDTCYTGLKTALYCGIYPPPNANQPVYEVLSPLPSSPSTPAISCPNYDGTTKLNNSQRKIILDAINVNRATLASELTNMANTTSYPKAKNMKKLVYSCALEAEAQKYATNCSNPNTFITSLQHSTLYPIPEYDFYFWIQKYFENRPDGKIVNQNGTSFVYHPSFPSSPNYPAFPFAWDKLTSIGCWYSYNDKCINGIKTVLYCAISPTPSSTATLYEVGNPCTQDSHCTTVGVNKCDTSLKLCYSN</sequence>
<comment type="similarity">
    <text evidence="1">Belongs to the peptidase C1 family.</text>
</comment>